<dbReference type="EC" id="3.5.1.5" evidence="2"/>
<dbReference type="Pfam" id="PF00547">
    <property type="entry name" value="Urease_gamma"/>
    <property type="match status" value="1"/>
</dbReference>
<evidence type="ECO:0000256" key="2">
    <source>
        <dbReference type="ARBA" id="ARBA00012934"/>
    </source>
</evidence>
<dbReference type="Proteomes" id="UP000321523">
    <property type="component" value="Unassembled WGS sequence"/>
</dbReference>
<dbReference type="EMBL" id="BJYZ01000006">
    <property type="protein sequence ID" value="GEO37491.1"/>
    <property type="molecule type" value="Genomic_DNA"/>
</dbReference>
<dbReference type="OrthoDB" id="9797217at2"/>
<name>A0A512DLY6_9PROT</name>
<dbReference type="GO" id="GO:0043419">
    <property type="term" value="P:urea catabolic process"/>
    <property type="evidence" value="ECO:0007669"/>
    <property type="project" value="UniProtKB-UniPathway"/>
</dbReference>
<dbReference type="GO" id="GO:0035550">
    <property type="term" value="C:urease complex"/>
    <property type="evidence" value="ECO:0007669"/>
    <property type="project" value="InterPro"/>
</dbReference>
<dbReference type="InterPro" id="IPR036463">
    <property type="entry name" value="Urease_gamma_sf"/>
</dbReference>
<organism evidence="5 6">
    <name type="scientific">Skermanella aerolata</name>
    <dbReference type="NCBI Taxonomy" id="393310"/>
    <lineage>
        <taxon>Bacteria</taxon>
        <taxon>Pseudomonadati</taxon>
        <taxon>Pseudomonadota</taxon>
        <taxon>Alphaproteobacteria</taxon>
        <taxon>Rhodospirillales</taxon>
        <taxon>Azospirillaceae</taxon>
        <taxon>Skermanella</taxon>
    </lineage>
</organism>
<comment type="pathway">
    <text evidence="1">Nitrogen metabolism; urea degradation; CO(2) and NH(3) from urea (urease route): step 1/1.</text>
</comment>
<keyword evidence="6" id="KW-1185">Reference proteome</keyword>
<sequence>MNLTPTEMERLTLFTAAEFARRHKARGIPLSHPEAVALISDEMMLAARAGMAYEDIVDMACGLLTTDDVMQGVAEMANIISVEASFEEGTKMVIVFDPIRPGKNPPTGEPVPGEIITPDEDIEVNAGRRSVVLDVVNTGDRDIQVRSHAHFFETNRALEFDREKAFGMRLDAPSGVGVRFEPGLRKQVRLVAFGGAGLVFGQSGLTNGDVNDEQVREKAFASARARGFMPPDGPPKGGN</sequence>
<proteinExistence type="predicted"/>
<dbReference type="GO" id="GO:0016151">
    <property type="term" value="F:nickel cation binding"/>
    <property type="evidence" value="ECO:0007669"/>
    <property type="project" value="InterPro"/>
</dbReference>
<dbReference type="Pfam" id="PF00699">
    <property type="entry name" value="Urease_beta"/>
    <property type="match status" value="1"/>
</dbReference>
<dbReference type="GO" id="GO:0009039">
    <property type="term" value="F:urease activity"/>
    <property type="evidence" value="ECO:0007669"/>
    <property type="project" value="UniProtKB-EC"/>
</dbReference>
<dbReference type="SUPFAM" id="SSF51278">
    <property type="entry name" value="Urease, beta-subunit"/>
    <property type="match status" value="1"/>
</dbReference>
<dbReference type="NCBIfam" id="TIGR00192">
    <property type="entry name" value="urease_beta"/>
    <property type="match status" value="1"/>
</dbReference>
<keyword evidence="3" id="KW-0378">Hydrolase</keyword>
<dbReference type="InterPro" id="IPR002026">
    <property type="entry name" value="Urease_gamma/gamma-beta_su"/>
</dbReference>
<accession>A0A512DLY6</accession>
<dbReference type="Gene3D" id="3.30.280.10">
    <property type="entry name" value="Urease, gamma-like subunit"/>
    <property type="match status" value="1"/>
</dbReference>
<dbReference type="PANTHER" id="PTHR33569:SF1">
    <property type="entry name" value="UREASE"/>
    <property type="match status" value="1"/>
</dbReference>
<comment type="catalytic activity">
    <reaction evidence="4">
        <text>urea + 2 H2O + H(+) = hydrogencarbonate + 2 NH4(+)</text>
        <dbReference type="Rhea" id="RHEA:20557"/>
        <dbReference type="ChEBI" id="CHEBI:15377"/>
        <dbReference type="ChEBI" id="CHEBI:15378"/>
        <dbReference type="ChEBI" id="CHEBI:16199"/>
        <dbReference type="ChEBI" id="CHEBI:17544"/>
        <dbReference type="ChEBI" id="CHEBI:28938"/>
        <dbReference type="EC" id="3.5.1.5"/>
    </reaction>
</comment>
<dbReference type="InterPro" id="IPR050069">
    <property type="entry name" value="Urease_subunit"/>
</dbReference>
<dbReference type="CDD" id="cd00390">
    <property type="entry name" value="Urease_gamma"/>
    <property type="match status" value="1"/>
</dbReference>
<dbReference type="InterPro" id="IPR002019">
    <property type="entry name" value="Urease_beta-like"/>
</dbReference>
<dbReference type="PIRSF" id="PIRSF001225">
    <property type="entry name" value="Urease_gammabeta"/>
    <property type="match status" value="1"/>
</dbReference>
<dbReference type="Gene3D" id="2.10.150.10">
    <property type="entry name" value="Urease, beta subunit"/>
    <property type="match status" value="1"/>
</dbReference>
<dbReference type="InterPro" id="IPR036461">
    <property type="entry name" value="Urease_betasu_sf"/>
</dbReference>
<evidence type="ECO:0000256" key="3">
    <source>
        <dbReference type="ARBA" id="ARBA00022801"/>
    </source>
</evidence>
<dbReference type="UniPathway" id="UPA00258">
    <property type="reaction ID" value="UER00370"/>
</dbReference>
<evidence type="ECO:0000256" key="4">
    <source>
        <dbReference type="ARBA" id="ARBA00047778"/>
    </source>
</evidence>
<dbReference type="RefSeq" id="WP_044427233.1">
    <property type="nucleotide sequence ID" value="NZ_BJYZ01000006.1"/>
</dbReference>
<dbReference type="NCBIfam" id="TIGR00193">
    <property type="entry name" value="urease_gam"/>
    <property type="match status" value="1"/>
</dbReference>
<dbReference type="InterPro" id="IPR008223">
    <property type="entry name" value="Urease_gamma-beta_su"/>
</dbReference>
<evidence type="ECO:0000313" key="5">
    <source>
        <dbReference type="EMBL" id="GEO37491.1"/>
    </source>
</evidence>
<dbReference type="NCBIfam" id="NF009671">
    <property type="entry name" value="PRK13192.1"/>
    <property type="match status" value="1"/>
</dbReference>
<evidence type="ECO:0000256" key="1">
    <source>
        <dbReference type="ARBA" id="ARBA00004897"/>
    </source>
</evidence>
<dbReference type="PANTHER" id="PTHR33569">
    <property type="entry name" value="UREASE"/>
    <property type="match status" value="1"/>
</dbReference>
<dbReference type="SUPFAM" id="SSF54111">
    <property type="entry name" value="Urease, gamma-subunit"/>
    <property type="match status" value="1"/>
</dbReference>
<protein>
    <recommendedName>
        <fullName evidence="2">urease</fullName>
        <ecNumber evidence="2">3.5.1.5</ecNumber>
    </recommendedName>
</protein>
<dbReference type="CDD" id="cd00407">
    <property type="entry name" value="Urease_beta"/>
    <property type="match status" value="1"/>
</dbReference>
<reference evidence="5 6" key="1">
    <citation type="submission" date="2019-07" db="EMBL/GenBank/DDBJ databases">
        <title>Whole genome shotgun sequence of Skermanella aerolata NBRC 106429.</title>
        <authorList>
            <person name="Hosoyama A."/>
            <person name="Uohara A."/>
            <person name="Ohji S."/>
            <person name="Ichikawa N."/>
        </authorList>
    </citation>
    <scope>NUCLEOTIDE SEQUENCE [LARGE SCALE GENOMIC DNA]</scope>
    <source>
        <strain evidence="5 6">NBRC 106429</strain>
    </source>
</reference>
<evidence type="ECO:0000313" key="6">
    <source>
        <dbReference type="Proteomes" id="UP000321523"/>
    </source>
</evidence>
<dbReference type="AlphaFoldDB" id="A0A512DLY6"/>
<gene>
    <name evidence="5" type="primary">ureAB</name>
    <name evidence="5" type="ORF">SAE02_16390</name>
</gene>
<comment type="caution">
    <text evidence="5">The sequence shown here is derived from an EMBL/GenBank/DDBJ whole genome shotgun (WGS) entry which is preliminary data.</text>
</comment>